<keyword evidence="1" id="KW-0812">Transmembrane</keyword>
<keyword evidence="1" id="KW-1133">Transmembrane helix</keyword>
<protein>
    <recommendedName>
        <fullName evidence="4">NADH dehydrogenase [ubiquinone] 1 beta subcomplex subunit 8, mitochondrial</fullName>
    </recommendedName>
</protein>
<evidence type="ECO:0008006" key="4">
    <source>
        <dbReference type="Google" id="ProtNLM"/>
    </source>
</evidence>
<dbReference type="AlphaFoldDB" id="A0AAW1CSP3"/>
<evidence type="ECO:0000313" key="3">
    <source>
        <dbReference type="Proteomes" id="UP001461498"/>
    </source>
</evidence>
<proteinExistence type="predicted"/>
<comment type="caution">
    <text evidence="2">The sequence shown here is derived from an EMBL/GenBank/DDBJ whole genome shotgun (WGS) entry which is preliminary data.</text>
</comment>
<evidence type="ECO:0000313" key="2">
    <source>
        <dbReference type="EMBL" id="KAK9500515.1"/>
    </source>
</evidence>
<dbReference type="PANTHER" id="PTHR12840">
    <property type="entry name" value="NADH-UBIQUINONE OXIDOREDUCTASE ASHI SUBUNIT"/>
    <property type="match status" value="1"/>
</dbReference>
<dbReference type="EMBL" id="JAPXFL010000010">
    <property type="protein sequence ID" value="KAK9500515.1"/>
    <property type="molecule type" value="Genomic_DNA"/>
</dbReference>
<keyword evidence="1" id="KW-0472">Membrane</keyword>
<dbReference type="PANTHER" id="PTHR12840:SF1">
    <property type="entry name" value="NADH DEHYDROGENASE [UBIQUINONE] 1 BETA SUBCOMPLEX SUBUNIT 8, MITOCHONDRIAL"/>
    <property type="match status" value="1"/>
</dbReference>
<dbReference type="Proteomes" id="UP001461498">
    <property type="component" value="Unassembled WGS sequence"/>
</dbReference>
<dbReference type="GO" id="GO:0005739">
    <property type="term" value="C:mitochondrion"/>
    <property type="evidence" value="ECO:0007669"/>
    <property type="project" value="InterPro"/>
</dbReference>
<feature type="transmembrane region" description="Helical" evidence="1">
    <location>
        <begin position="120"/>
        <end position="142"/>
    </location>
</feature>
<reference evidence="2 3" key="1">
    <citation type="submission" date="2022-12" db="EMBL/GenBank/DDBJ databases">
        <title>Chromosome-level genome assembly of true bugs.</title>
        <authorList>
            <person name="Ma L."/>
            <person name="Li H."/>
        </authorList>
    </citation>
    <scope>NUCLEOTIDE SEQUENCE [LARGE SCALE GENOMIC DNA]</scope>
    <source>
        <strain evidence="2">Lab_2022b</strain>
    </source>
</reference>
<accession>A0AAW1CSP3</accession>
<gene>
    <name evidence="2" type="ORF">O3M35_001765</name>
</gene>
<evidence type="ECO:0000256" key="1">
    <source>
        <dbReference type="SAM" id="Phobius"/>
    </source>
</evidence>
<organism evidence="2 3">
    <name type="scientific">Rhynocoris fuscipes</name>
    <dbReference type="NCBI Taxonomy" id="488301"/>
    <lineage>
        <taxon>Eukaryota</taxon>
        <taxon>Metazoa</taxon>
        <taxon>Ecdysozoa</taxon>
        <taxon>Arthropoda</taxon>
        <taxon>Hexapoda</taxon>
        <taxon>Insecta</taxon>
        <taxon>Pterygota</taxon>
        <taxon>Neoptera</taxon>
        <taxon>Paraneoptera</taxon>
        <taxon>Hemiptera</taxon>
        <taxon>Heteroptera</taxon>
        <taxon>Panheteroptera</taxon>
        <taxon>Cimicomorpha</taxon>
        <taxon>Reduviidae</taxon>
        <taxon>Harpactorinae</taxon>
        <taxon>Harpactorini</taxon>
        <taxon>Rhynocoris</taxon>
    </lineage>
</organism>
<name>A0AAW1CSP3_9HEMI</name>
<sequence length="166" mass="19336">MSILKTNLIYNVAKRSLSISPSLNAFWNKDWGPAKLPQTKEEKLAAAKKYNLLPQEYDNIPDDGHGAGDYPNFKPYSTESRDPFYPWDFPEYRRNFGEAMHEDSHLYGEDRHDVSMKPRYSLATMLSYSLGVMGMSWLLMYLTDDMVFLPMMPHHLPKDGVKHYTY</sequence>
<keyword evidence="3" id="KW-1185">Reference proteome</keyword>
<dbReference type="Pfam" id="PF05821">
    <property type="entry name" value="NDUF_B8"/>
    <property type="match status" value="1"/>
</dbReference>
<dbReference type="InterPro" id="IPR008699">
    <property type="entry name" value="NDUFB8"/>
</dbReference>